<evidence type="ECO:0000259" key="1">
    <source>
        <dbReference type="SMART" id="SM00507"/>
    </source>
</evidence>
<accession>A0A518IFC2</accession>
<dbReference type="Pfam" id="PF01844">
    <property type="entry name" value="HNH"/>
    <property type="match status" value="1"/>
</dbReference>
<dbReference type="GO" id="GO:0003676">
    <property type="term" value="F:nucleic acid binding"/>
    <property type="evidence" value="ECO:0007669"/>
    <property type="project" value="InterPro"/>
</dbReference>
<dbReference type="RefSeq" id="WP_145311180.1">
    <property type="nucleotide sequence ID" value="NZ_CP037452.1"/>
</dbReference>
<organism evidence="2 3">
    <name type="scientific">Gimesia fumaroli</name>
    <dbReference type="NCBI Taxonomy" id="2527976"/>
    <lineage>
        <taxon>Bacteria</taxon>
        <taxon>Pseudomonadati</taxon>
        <taxon>Planctomycetota</taxon>
        <taxon>Planctomycetia</taxon>
        <taxon>Planctomycetales</taxon>
        <taxon>Planctomycetaceae</taxon>
        <taxon>Gimesia</taxon>
    </lineage>
</organism>
<evidence type="ECO:0000313" key="2">
    <source>
        <dbReference type="EMBL" id="QDV51785.1"/>
    </source>
</evidence>
<dbReference type="InterPro" id="IPR002711">
    <property type="entry name" value="HNH"/>
</dbReference>
<sequence>MIFDYPVERQTRRHGPAGYTSYGQFRAWLRDEFTFRCIYCLKRETWGQVTGDYELDHFEPQSSNPELRLDYENLVYACRRCNLTKSAQKIENPLTLLCSERVSTLEDGTLETPDIETKRLILQLDLNSSNLKNWRILWMRIVELAERNNPELYDQIAGFPDLLPDLSTLRPPVNHRIEGINESWFARRERDELPRTY</sequence>
<keyword evidence="2" id="KW-0540">Nuclease</keyword>
<keyword evidence="2" id="KW-0378">Hydrolase</keyword>
<dbReference type="InterPro" id="IPR003615">
    <property type="entry name" value="HNH_nuc"/>
</dbReference>
<keyword evidence="3" id="KW-1185">Reference proteome</keyword>
<dbReference type="Gene3D" id="1.10.30.50">
    <property type="match status" value="1"/>
</dbReference>
<evidence type="ECO:0000313" key="3">
    <source>
        <dbReference type="Proteomes" id="UP000318313"/>
    </source>
</evidence>
<gene>
    <name evidence="2" type="ORF">Enr17x_38430</name>
</gene>
<dbReference type="CDD" id="cd00085">
    <property type="entry name" value="HNHc"/>
    <property type="match status" value="1"/>
</dbReference>
<dbReference type="EMBL" id="CP037452">
    <property type="protein sequence ID" value="QDV51785.1"/>
    <property type="molecule type" value="Genomic_DNA"/>
</dbReference>
<dbReference type="OrthoDB" id="9802901at2"/>
<feature type="domain" description="HNH nuclease" evidence="1">
    <location>
        <begin position="24"/>
        <end position="83"/>
    </location>
</feature>
<name>A0A518IFC2_9PLAN</name>
<dbReference type="GO" id="GO:0004519">
    <property type="term" value="F:endonuclease activity"/>
    <property type="evidence" value="ECO:0007669"/>
    <property type="project" value="UniProtKB-KW"/>
</dbReference>
<keyword evidence="2" id="KW-0255">Endonuclease</keyword>
<dbReference type="Proteomes" id="UP000318313">
    <property type="component" value="Chromosome"/>
</dbReference>
<protein>
    <submittedName>
        <fullName evidence="2">HNH endonuclease</fullName>
    </submittedName>
</protein>
<dbReference type="KEGG" id="gfm:Enr17x_38430"/>
<dbReference type="AlphaFoldDB" id="A0A518IFC2"/>
<proteinExistence type="predicted"/>
<dbReference type="GO" id="GO:0008270">
    <property type="term" value="F:zinc ion binding"/>
    <property type="evidence" value="ECO:0007669"/>
    <property type="project" value="InterPro"/>
</dbReference>
<reference evidence="2 3" key="1">
    <citation type="submission" date="2019-03" db="EMBL/GenBank/DDBJ databases">
        <title>Deep-cultivation of Planctomycetes and their phenomic and genomic characterization uncovers novel biology.</title>
        <authorList>
            <person name="Wiegand S."/>
            <person name="Jogler M."/>
            <person name="Boedeker C."/>
            <person name="Pinto D."/>
            <person name="Vollmers J."/>
            <person name="Rivas-Marin E."/>
            <person name="Kohn T."/>
            <person name="Peeters S.H."/>
            <person name="Heuer A."/>
            <person name="Rast P."/>
            <person name="Oberbeckmann S."/>
            <person name="Bunk B."/>
            <person name="Jeske O."/>
            <person name="Meyerdierks A."/>
            <person name="Storesund J.E."/>
            <person name="Kallscheuer N."/>
            <person name="Luecker S."/>
            <person name="Lage O.M."/>
            <person name="Pohl T."/>
            <person name="Merkel B.J."/>
            <person name="Hornburger P."/>
            <person name="Mueller R.-W."/>
            <person name="Bruemmer F."/>
            <person name="Labrenz M."/>
            <person name="Spormann A.M."/>
            <person name="Op den Camp H."/>
            <person name="Overmann J."/>
            <person name="Amann R."/>
            <person name="Jetten M.S.M."/>
            <person name="Mascher T."/>
            <person name="Medema M.H."/>
            <person name="Devos D.P."/>
            <person name="Kaster A.-K."/>
            <person name="Ovreas L."/>
            <person name="Rohde M."/>
            <person name="Galperin M.Y."/>
            <person name="Jogler C."/>
        </authorList>
    </citation>
    <scope>NUCLEOTIDE SEQUENCE [LARGE SCALE GENOMIC DNA]</scope>
    <source>
        <strain evidence="2 3">Enr17</strain>
    </source>
</reference>
<dbReference type="SMART" id="SM00507">
    <property type="entry name" value="HNHc"/>
    <property type="match status" value="1"/>
</dbReference>